<dbReference type="PANTHER" id="PTHR30007">
    <property type="entry name" value="PHP DOMAIN PROTEIN"/>
    <property type="match status" value="1"/>
</dbReference>
<name>A0A371Q1A0_STRIH</name>
<protein>
    <recommendedName>
        <fullName evidence="4">Transposase DDE domain-containing protein</fullName>
    </recommendedName>
</protein>
<gene>
    <name evidence="2" type="ORF">DY245_21245</name>
</gene>
<dbReference type="OrthoDB" id="3542657at2"/>
<dbReference type="EMBL" id="QUAC01000167">
    <property type="protein sequence ID" value="REK88444.1"/>
    <property type="molecule type" value="Genomic_DNA"/>
</dbReference>
<evidence type="ECO:0008006" key="4">
    <source>
        <dbReference type="Google" id="ProtNLM"/>
    </source>
</evidence>
<accession>A0A371Q1A0</accession>
<evidence type="ECO:0000313" key="2">
    <source>
        <dbReference type="EMBL" id="REK88444.1"/>
    </source>
</evidence>
<keyword evidence="3" id="KW-1185">Reference proteome</keyword>
<proteinExistence type="predicted"/>
<dbReference type="Proteomes" id="UP000262477">
    <property type="component" value="Unassembled WGS sequence"/>
</dbReference>
<evidence type="ECO:0000256" key="1">
    <source>
        <dbReference type="SAM" id="MobiDB-lite"/>
    </source>
</evidence>
<organism evidence="2 3">
    <name type="scientific">Streptomyces inhibens</name>
    <dbReference type="NCBI Taxonomy" id="2293571"/>
    <lineage>
        <taxon>Bacteria</taxon>
        <taxon>Bacillati</taxon>
        <taxon>Actinomycetota</taxon>
        <taxon>Actinomycetes</taxon>
        <taxon>Kitasatosporales</taxon>
        <taxon>Streptomycetaceae</taxon>
        <taxon>Streptomyces</taxon>
    </lineage>
</organism>
<dbReference type="AlphaFoldDB" id="A0A371Q1A0"/>
<dbReference type="PANTHER" id="PTHR30007:SF0">
    <property type="entry name" value="TRANSPOSASE"/>
    <property type="match status" value="1"/>
</dbReference>
<feature type="region of interest" description="Disordered" evidence="1">
    <location>
        <begin position="46"/>
        <end position="67"/>
    </location>
</feature>
<evidence type="ECO:0000313" key="3">
    <source>
        <dbReference type="Proteomes" id="UP000262477"/>
    </source>
</evidence>
<comment type="caution">
    <text evidence="2">The sequence shown here is derived from an EMBL/GenBank/DDBJ whole genome shotgun (WGS) entry which is preliminary data.</text>
</comment>
<sequence>MPRRWKVERTIGRLMNARRNVRDHERPPQHSEAHLNWALITVMTKRSTRKGPRTDSWTMRSWPDLAR</sequence>
<reference evidence="2 3" key="1">
    <citation type="submission" date="2018-08" db="EMBL/GenBank/DDBJ databases">
        <title>Streptomyces NEAU-D10 sp. nov., a novel Actinomycete isolated from soil.</title>
        <authorList>
            <person name="Jin L."/>
        </authorList>
    </citation>
    <scope>NUCLEOTIDE SEQUENCE [LARGE SCALE GENOMIC DNA]</scope>
    <source>
        <strain evidence="2 3">NEAU-D10</strain>
    </source>
</reference>